<dbReference type="STRING" id="115783.SAMN02745119_02040"/>
<feature type="domain" description="4Fe-4S ferredoxin-type" evidence="6">
    <location>
        <begin position="89"/>
        <end position="118"/>
    </location>
</feature>
<evidence type="ECO:0000256" key="1">
    <source>
        <dbReference type="ARBA" id="ARBA00022485"/>
    </source>
</evidence>
<dbReference type="InterPro" id="IPR017896">
    <property type="entry name" value="4Fe4S_Fe-S-bd"/>
</dbReference>
<reference evidence="8" key="1">
    <citation type="submission" date="2017-02" db="EMBL/GenBank/DDBJ databases">
        <authorList>
            <person name="Varghese N."/>
            <person name="Submissions S."/>
        </authorList>
    </citation>
    <scope>NUCLEOTIDE SEQUENCE [LARGE SCALE GENOMIC DNA]</scope>
    <source>
        <strain evidence="8">ATCC BAA-34</strain>
    </source>
</reference>
<keyword evidence="1" id="KW-0004">4Fe-4S</keyword>
<evidence type="ECO:0000256" key="2">
    <source>
        <dbReference type="ARBA" id="ARBA00022723"/>
    </source>
</evidence>
<evidence type="ECO:0000256" key="5">
    <source>
        <dbReference type="SAM" id="MobiDB-lite"/>
    </source>
</evidence>
<feature type="domain" description="4Fe-4S ferredoxin-type" evidence="6">
    <location>
        <begin position="5"/>
        <end position="34"/>
    </location>
</feature>
<sequence length="254" mass="27772">MAKQYGMVIDLQKCVGCGACALACKTENNTQGRADGQSFNWADFIYQEEGKFPNASYRTIPVLCNHCSDAPCVKACPVKPKAMFKTPDGITMHNDERCIGCLRCQKACPYSVSDITKEKAQYSVISANMAEAHPASQDSSEIIKGCTASGAETAKAAGAIPPHKHNYQHPDYASVRKAGVTEKCIFCEHRVKKGEQPYCVAACPSKARIFGDLNDATSAPAQALRKHKPMRLKEEKKTKPNVAYIRSFDTKKKA</sequence>
<evidence type="ECO:0000256" key="4">
    <source>
        <dbReference type="ARBA" id="ARBA00023014"/>
    </source>
</evidence>
<dbReference type="InterPro" id="IPR017900">
    <property type="entry name" value="4Fe4S_Fe_S_CS"/>
</dbReference>
<evidence type="ECO:0000313" key="7">
    <source>
        <dbReference type="EMBL" id="SJZ92643.1"/>
    </source>
</evidence>
<dbReference type="GO" id="GO:0051539">
    <property type="term" value="F:4 iron, 4 sulfur cluster binding"/>
    <property type="evidence" value="ECO:0007669"/>
    <property type="project" value="UniProtKB-KW"/>
</dbReference>
<dbReference type="Gene3D" id="3.30.70.20">
    <property type="match status" value="2"/>
</dbReference>
<keyword evidence="8" id="KW-1185">Reference proteome</keyword>
<dbReference type="AlphaFoldDB" id="A0A1T4PM52"/>
<dbReference type="PANTHER" id="PTHR43177">
    <property type="entry name" value="PROTEIN NRFC"/>
    <property type="match status" value="1"/>
</dbReference>
<feature type="region of interest" description="Disordered" evidence="5">
    <location>
        <begin position="232"/>
        <end position="254"/>
    </location>
</feature>
<keyword evidence="3" id="KW-0408">Iron</keyword>
<dbReference type="PROSITE" id="PS00198">
    <property type="entry name" value="4FE4S_FER_1"/>
    <property type="match status" value="1"/>
</dbReference>
<proteinExistence type="predicted"/>
<dbReference type="Proteomes" id="UP000190102">
    <property type="component" value="Unassembled WGS sequence"/>
</dbReference>
<organism evidence="7 8">
    <name type="scientific">Trichlorobacter thiogenes</name>
    <dbReference type="NCBI Taxonomy" id="115783"/>
    <lineage>
        <taxon>Bacteria</taxon>
        <taxon>Pseudomonadati</taxon>
        <taxon>Thermodesulfobacteriota</taxon>
        <taxon>Desulfuromonadia</taxon>
        <taxon>Geobacterales</taxon>
        <taxon>Geobacteraceae</taxon>
        <taxon>Trichlorobacter</taxon>
    </lineage>
</organism>
<dbReference type="PANTHER" id="PTHR43177:SF3">
    <property type="entry name" value="PROTEIN NRFC HOMOLOG"/>
    <property type="match status" value="1"/>
</dbReference>
<dbReference type="GO" id="GO:0046872">
    <property type="term" value="F:metal ion binding"/>
    <property type="evidence" value="ECO:0007669"/>
    <property type="project" value="UniProtKB-KW"/>
</dbReference>
<dbReference type="RefSeq" id="WP_078790322.1">
    <property type="nucleotide sequence ID" value="NZ_FUWR01000010.1"/>
</dbReference>
<dbReference type="Pfam" id="PF12797">
    <property type="entry name" value="Fer4_2"/>
    <property type="match status" value="1"/>
</dbReference>
<dbReference type="Pfam" id="PF13247">
    <property type="entry name" value="Fer4_11"/>
    <property type="match status" value="2"/>
</dbReference>
<keyword evidence="2" id="KW-0479">Metal-binding</keyword>
<evidence type="ECO:0000259" key="6">
    <source>
        <dbReference type="PROSITE" id="PS51379"/>
    </source>
</evidence>
<evidence type="ECO:0000256" key="3">
    <source>
        <dbReference type="ARBA" id="ARBA00023004"/>
    </source>
</evidence>
<protein>
    <submittedName>
        <fullName evidence="7">4Fe-4S binding domain-containing protein</fullName>
    </submittedName>
</protein>
<dbReference type="OrthoDB" id="9789030at2"/>
<dbReference type="InterPro" id="IPR050954">
    <property type="entry name" value="ET_IronSulfur_Cluster-Binding"/>
</dbReference>
<dbReference type="CDD" id="cd10551">
    <property type="entry name" value="PsrB"/>
    <property type="match status" value="1"/>
</dbReference>
<gene>
    <name evidence="7" type="ORF">SAMN02745119_02040</name>
</gene>
<dbReference type="SUPFAM" id="SSF54862">
    <property type="entry name" value="4Fe-4S ferredoxins"/>
    <property type="match status" value="1"/>
</dbReference>
<name>A0A1T4PM52_9BACT</name>
<dbReference type="PROSITE" id="PS51379">
    <property type="entry name" value="4FE4S_FER_2"/>
    <property type="match status" value="2"/>
</dbReference>
<keyword evidence="4" id="KW-0411">Iron-sulfur</keyword>
<dbReference type="EMBL" id="FUWR01000010">
    <property type="protein sequence ID" value="SJZ92643.1"/>
    <property type="molecule type" value="Genomic_DNA"/>
</dbReference>
<accession>A0A1T4PM52</accession>
<evidence type="ECO:0000313" key="8">
    <source>
        <dbReference type="Proteomes" id="UP000190102"/>
    </source>
</evidence>